<evidence type="ECO:0000256" key="1">
    <source>
        <dbReference type="SAM" id="SignalP"/>
    </source>
</evidence>
<organism evidence="2 3">
    <name type="scientific">Necator americanus</name>
    <name type="common">Human hookworm</name>
    <dbReference type="NCBI Taxonomy" id="51031"/>
    <lineage>
        <taxon>Eukaryota</taxon>
        <taxon>Metazoa</taxon>
        <taxon>Ecdysozoa</taxon>
        <taxon>Nematoda</taxon>
        <taxon>Chromadorea</taxon>
        <taxon>Rhabditida</taxon>
        <taxon>Rhabditina</taxon>
        <taxon>Rhabditomorpha</taxon>
        <taxon>Strongyloidea</taxon>
        <taxon>Ancylostomatidae</taxon>
        <taxon>Bunostominae</taxon>
        <taxon>Necator</taxon>
    </lineage>
</organism>
<sequence>MWVFQCYISTLRQMSPVMAVFAFLLFSISSFVTAQPGPPVSTSCDTTICGHGTRCQMVELSTCHDDVCPLVPRCIQVLCDTSCNFCPPDLKCVLVDTGCCPNPQCRTPTTSAPLTTTTLPGCT</sequence>
<protein>
    <recommendedName>
        <fullName evidence="4">Trypsin Inhibitor like cysteine rich domain protein</fullName>
    </recommendedName>
</protein>
<gene>
    <name evidence="2" type="primary">Necator_chrIII.g9186</name>
    <name evidence="2" type="ORF">RB195_008421</name>
</gene>
<reference evidence="2 3" key="1">
    <citation type="submission" date="2023-08" db="EMBL/GenBank/DDBJ databases">
        <title>A Necator americanus chromosomal reference genome.</title>
        <authorList>
            <person name="Ilik V."/>
            <person name="Petrzelkova K.J."/>
            <person name="Pardy F."/>
            <person name="Fuh T."/>
            <person name="Niatou-Singa F.S."/>
            <person name="Gouil Q."/>
            <person name="Baker L."/>
            <person name="Ritchie M.E."/>
            <person name="Jex A.R."/>
            <person name="Gazzola D."/>
            <person name="Li H."/>
            <person name="Toshio Fujiwara R."/>
            <person name="Zhan B."/>
            <person name="Aroian R.V."/>
            <person name="Pafco B."/>
            <person name="Schwarz E.M."/>
        </authorList>
    </citation>
    <scope>NUCLEOTIDE SEQUENCE [LARGE SCALE GENOMIC DNA]</scope>
    <source>
        <strain evidence="2 3">Aroian</strain>
        <tissue evidence="2">Whole animal</tissue>
    </source>
</reference>
<keyword evidence="3" id="KW-1185">Reference proteome</keyword>
<evidence type="ECO:0000313" key="2">
    <source>
        <dbReference type="EMBL" id="KAK6739920.1"/>
    </source>
</evidence>
<feature type="signal peptide" evidence="1">
    <location>
        <begin position="1"/>
        <end position="34"/>
    </location>
</feature>
<comment type="caution">
    <text evidence="2">The sequence shown here is derived from an EMBL/GenBank/DDBJ whole genome shotgun (WGS) entry which is preliminary data.</text>
</comment>
<evidence type="ECO:0000313" key="3">
    <source>
        <dbReference type="Proteomes" id="UP001303046"/>
    </source>
</evidence>
<feature type="chain" id="PRO_5045089888" description="Trypsin Inhibitor like cysteine rich domain protein" evidence="1">
    <location>
        <begin position="35"/>
        <end position="123"/>
    </location>
</feature>
<accession>A0ABR1CR75</accession>
<dbReference type="EMBL" id="JAVFWL010000003">
    <property type="protein sequence ID" value="KAK6739920.1"/>
    <property type="molecule type" value="Genomic_DNA"/>
</dbReference>
<name>A0ABR1CR75_NECAM</name>
<evidence type="ECO:0008006" key="4">
    <source>
        <dbReference type="Google" id="ProtNLM"/>
    </source>
</evidence>
<proteinExistence type="predicted"/>
<keyword evidence="1" id="KW-0732">Signal</keyword>
<dbReference type="Proteomes" id="UP001303046">
    <property type="component" value="Unassembled WGS sequence"/>
</dbReference>